<evidence type="ECO:0000256" key="1">
    <source>
        <dbReference type="ARBA" id="ARBA00006962"/>
    </source>
</evidence>
<keyword evidence="4" id="KW-0045">Antibiotic biosynthesis</keyword>
<dbReference type="PANTHER" id="PTHR48050:SF13">
    <property type="entry name" value="STEROL 3-BETA-GLUCOSYLTRANSFERASE UGT80A2"/>
    <property type="match status" value="1"/>
</dbReference>
<evidence type="ECO:0000259" key="6">
    <source>
        <dbReference type="Pfam" id="PF21036"/>
    </source>
</evidence>
<dbReference type="EMBL" id="JAGINW010000001">
    <property type="protein sequence ID" value="MBP2329075.1"/>
    <property type="molecule type" value="Genomic_DNA"/>
</dbReference>
<gene>
    <name evidence="7" type="ORF">JOF56_009460</name>
</gene>
<dbReference type="Pfam" id="PF21036">
    <property type="entry name" value="EryCIII-like_N"/>
    <property type="match status" value="1"/>
</dbReference>
<dbReference type="CDD" id="cd03784">
    <property type="entry name" value="GT1_Gtf-like"/>
    <property type="match status" value="1"/>
</dbReference>
<comment type="similarity">
    <text evidence="1">Belongs to the glycosyltransferase 28 family.</text>
</comment>
<evidence type="ECO:0000259" key="5">
    <source>
        <dbReference type="Pfam" id="PF06722"/>
    </source>
</evidence>
<dbReference type="InterPro" id="IPR030953">
    <property type="entry name" value="Glycosyl_450act"/>
</dbReference>
<proteinExistence type="inferred from homology"/>
<dbReference type="NCBIfam" id="TIGR04516">
    <property type="entry name" value="glycosyl_450act"/>
    <property type="match status" value="1"/>
</dbReference>
<dbReference type="PANTHER" id="PTHR48050">
    <property type="entry name" value="STEROL 3-BETA-GLUCOSYLTRANSFERASE"/>
    <property type="match status" value="1"/>
</dbReference>
<evidence type="ECO:0000313" key="7">
    <source>
        <dbReference type="EMBL" id="MBP2329075.1"/>
    </source>
</evidence>
<dbReference type="RefSeq" id="WP_209645941.1">
    <property type="nucleotide sequence ID" value="NZ_JAGINW010000001.1"/>
</dbReference>
<evidence type="ECO:0000256" key="4">
    <source>
        <dbReference type="ARBA" id="ARBA00023194"/>
    </source>
</evidence>
<reference evidence="7 8" key="1">
    <citation type="submission" date="2021-03" db="EMBL/GenBank/DDBJ databases">
        <title>Sequencing the genomes of 1000 actinobacteria strains.</title>
        <authorList>
            <person name="Klenk H.-P."/>
        </authorList>
    </citation>
    <scope>NUCLEOTIDE SEQUENCE [LARGE SCALE GENOMIC DNA]</scope>
    <source>
        <strain evidence="7 8">DSM 46670</strain>
    </source>
</reference>
<feature type="domain" description="Erythromycin biosynthesis protein CIII-like N-terminal" evidence="6">
    <location>
        <begin position="22"/>
        <end position="258"/>
    </location>
</feature>
<protein>
    <submittedName>
        <fullName evidence="7">Glycosyltransferase (Activator-dependent family)</fullName>
    </submittedName>
</protein>
<dbReference type="InterPro" id="IPR048284">
    <property type="entry name" value="EryCIII-like_N"/>
</dbReference>
<dbReference type="InterPro" id="IPR050426">
    <property type="entry name" value="Glycosyltransferase_28"/>
</dbReference>
<dbReference type="Gene3D" id="3.40.50.2000">
    <property type="entry name" value="Glycogen Phosphorylase B"/>
    <property type="match status" value="2"/>
</dbReference>
<dbReference type="SUPFAM" id="SSF53756">
    <property type="entry name" value="UDP-Glycosyltransferase/glycogen phosphorylase"/>
    <property type="match status" value="1"/>
</dbReference>
<organism evidence="7 8">
    <name type="scientific">Kibdelosporangium banguiense</name>
    <dbReference type="NCBI Taxonomy" id="1365924"/>
    <lineage>
        <taxon>Bacteria</taxon>
        <taxon>Bacillati</taxon>
        <taxon>Actinomycetota</taxon>
        <taxon>Actinomycetes</taxon>
        <taxon>Pseudonocardiales</taxon>
        <taxon>Pseudonocardiaceae</taxon>
        <taxon>Kibdelosporangium</taxon>
    </lineage>
</organism>
<name>A0ABS4TYQ6_9PSEU</name>
<comment type="caution">
    <text evidence="7">The sequence shown here is derived from an EMBL/GenBank/DDBJ whole genome shotgun (WGS) entry which is preliminary data.</text>
</comment>
<keyword evidence="3" id="KW-0808">Transferase</keyword>
<keyword evidence="2" id="KW-0328">Glycosyltransferase</keyword>
<keyword evidence="8" id="KW-1185">Reference proteome</keyword>
<evidence type="ECO:0000256" key="2">
    <source>
        <dbReference type="ARBA" id="ARBA00022676"/>
    </source>
</evidence>
<evidence type="ECO:0000256" key="3">
    <source>
        <dbReference type="ARBA" id="ARBA00022679"/>
    </source>
</evidence>
<dbReference type="Proteomes" id="UP001519332">
    <property type="component" value="Unassembled WGS sequence"/>
</dbReference>
<evidence type="ECO:0000313" key="8">
    <source>
        <dbReference type="Proteomes" id="UP001519332"/>
    </source>
</evidence>
<sequence>MRILFTTYPEKPIFQPMVPLAWALRAAGHEVHVATQPFFTDIITQAGLTAVPVGRQATDNWRRLTEAFPDRASSERVGLPEPYNAAYPGESIGWAAMRDGYRHVLEIWHKQNNVPLITDLVEFARSWQPDLIIWEATTYAGAIAAKVCGAAHARLLWSVDIFGLTRDRYLQLLNGQPPSDRADPLAEWLAAYGRKYGYDFSEDMISGQFTIDHMPASLRRNADLHYLPMRFVPYGGASVVPKWLCEPPKRRRVALTLGTSTTEWFGDYTFSVQDALDALSDLDIELVATIAESEQHKLSRVPDNTRIVSYVPLDALARTCSVVINHAGPGTLLTTALNGVPQLNVPWEFDEPMLARLATEQGCALTIPGGRVTGAAIREHVLQLLHEPAFAGRAALLRDEMLALPAPNQLVGELAELTADHRPVKR</sequence>
<feature type="domain" description="Erythromycin biosynthesis protein CIII-like C-terminal" evidence="5">
    <location>
        <begin position="275"/>
        <end position="417"/>
    </location>
</feature>
<dbReference type="Pfam" id="PF06722">
    <property type="entry name" value="EryCIII-like_C"/>
    <property type="match status" value="1"/>
</dbReference>
<accession>A0ABS4TYQ6</accession>
<dbReference type="InterPro" id="IPR002213">
    <property type="entry name" value="UDP_glucos_trans"/>
</dbReference>
<dbReference type="InterPro" id="IPR010610">
    <property type="entry name" value="EryCIII-like_C"/>
</dbReference>